<gene>
    <name evidence="6" type="ORF">COY37_03475</name>
</gene>
<organism evidence="6 7">
    <name type="scientific">Candidatus Aquicultor secundus</name>
    <dbReference type="NCBI Taxonomy" id="1973895"/>
    <lineage>
        <taxon>Bacteria</taxon>
        <taxon>Bacillati</taxon>
        <taxon>Actinomycetota</taxon>
        <taxon>Candidatus Aquicultoria</taxon>
        <taxon>Candidatus Aquicultorales</taxon>
        <taxon>Candidatus Aquicultoraceae</taxon>
        <taxon>Candidatus Aquicultor</taxon>
    </lineage>
</organism>
<evidence type="ECO:0000313" key="7">
    <source>
        <dbReference type="Proteomes" id="UP000230956"/>
    </source>
</evidence>
<keyword evidence="4" id="KW-0460">Magnesium</keyword>
<evidence type="ECO:0000256" key="3">
    <source>
        <dbReference type="ARBA" id="ARBA00022801"/>
    </source>
</evidence>
<proteinExistence type="predicted"/>
<dbReference type="SUPFAM" id="SSF88723">
    <property type="entry name" value="PIN domain-like"/>
    <property type="match status" value="1"/>
</dbReference>
<dbReference type="Gene3D" id="3.40.50.1010">
    <property type="entry name" value="5'-nuclease"/>
    <property type="match status" value="1"/>
</dbReference>
<comment type="caution">
    <text evidence="6">The sequence shown here is derived from an EMBL/GenBank/DDBJ whole genome shotgun (WGS) entry which is preliminary data.</text>
</comment>
<dbReference type="GO" id="GO:0016787">
    <property type="term" value="F:hydrolase activity"/>
    <property type="evidence" value="ECO:0007669"/>
    <property type="project" value="UniProtKB-KW"/>
</dbReference>
<dbReference type="EMBL" id="PFNG01000085">
    <property type="protein sequence ID" value="PIZ40601.1"/>
    <property type="molecule type" value="Genomic_DNA"/>
</dbReference>
<dbReference type="PANTHER" id="PTHR35901:SF1">
    <property type="entry name" value="EXONUCLEASE VAPC9"/>
    <property type="match status" value="1"/>
</dbReference>
<dbReference type="GO" id="GO:0046872">
    <property type="term" value="F:metal ion binding"/>
    <property type="evidence" value="ECO:0007669"/>
    <property type="project" value="UniProtKB-KW"/>
</dbReference>
<dbReference type="GO" id="GO:0004518">
    <property type="term" value="F:nuclease activity"/>
    <property type="evidence" value="ECO:0007669"/>
    <property type="project" value="UniProtKB-KW"/>
</dbReference>
<keyword evidence="2" id="KW-0479">Metal-binding</keyword>
<evidence type="ECO:0000259" key="5">
    <source>
        <dbReference type="Pfam" id="PF01850"/>
    </source>
</evidence>
<evidence type="ECO:0000256" key="1">
    <source>
        <dbReference type="ARBA" id="ARBA00022722"/>
    </source>
</evidence>
<evidence type="ECO:0000256" key="2">
    <source>
        <dbReference type="ARBA" id="ARBA00022723"/>
    </source>
</evidence>
<feature type="domain" description="PIN" evidence="5">
    <location>
        <begin position="3"/>
        <end position="133"/>
    </location>
</feature>
<protein>
    <recommendedName>
        <fullName evidence="5">PIN domain-containing protein</fullName>
    </recommendedName>
</protein>
<dbReference type="InterPro" id="IPR002716">
    <property type="entry name" value="PIN_dom"/>
</dbReference>
<dbReference type="InterPro" id="IPR029060">
    <property type="entry name" value="PIN-like_dom_sf"/>
</dbReference>
<keyword evidence="1" id="KW-0540">Nuclease</keyword>
<reference evidence="7" key="1">
    <citation type="submission" date="2017-09" db="EMBL/GenBank/DDBJ databases">
        <title>Depth-based differentiation of microbial function through sediment-hosted aquifers and enrichment of novel symbionts in the deep terrestrial subsurface.</title>
        <authorList>
            <person name="Probst A.J."/>
            <person name="Ladd B."/>
            <person name="Jarett J.K."/>
            <person name="Geller-Mcgrath D.E."/>
            <person name="Sieber C.M.K."/>
            <person name="Emerson J.B."/>
            <person name="Anantharaman K."/>
            <person name="Thomas B.C."/>
            <person name="Malmstrom R."/>
            <person name="Stieglmeier M."/>
            <person name="Klingl A."/>
            <person name="Woyke T."/>
            <person name="Ryan C.M."/>
            <person name="Banfield J.F."/>
        </authorList>
    </citation>
    <scope>NUCLEOTIDE SEQUENCE [LARGE SCALE GENOMIC DNA]</scope>
</reference>
<dbReference type="Pfam" id="PF01850">
    <property type="entry name" value="PIN"/>
    <property type="match status" value="1"/>
</dbReference>
<keyword evidence="3" id="KW-0378">Hydrolase</keyword>
<evidence type="ECO:0000313" key="6">
    <source>
        <dbReference type="EMBL" id="PIZ40601.1"/>
    </source>
</evidence>
<dbReference type="AlphaFoldDB" id="A0A2M7T918"/>
<dbReference type="RefSeq" id="WP_286678412.1">
    <property type="nucleotide sequence ID" value="NZ_MNXI01000081.1"/>
</dbReference>
<accession>A0A2M7T918</accession>
<dbReference type="PANTHER" id="PTHR35901">
    <property type="entry name" value="RIBONUCLEASE VAPC3"/>
    <property type="match status" value="1"/>
</dbReference>
<dbReference type="InterPro" id="IPR051619">
    <property type="entry name" value="TypeII_TA_RNase_PINc/VapC"/>
</dbReference>
<name>A0A2M7T918_9ACTN</name>
<dbReference type="Proteomes" id="UP000230956">
    <property type="component" value="Unassembled WGS sequence"/>
</dbReference>
<dbReference type="CDD" id="cd09874">
    <property type="entry name" value="PIN_MT3492-like"/>
    <property type="match status" value="1"/>
</dbReference>
<sequence>MDIFIDTSSLVKYYYPETDSNDVERVILAAKRLYLCELSLVEFASALMKKVRMNELQEQEQQLIWEAFLSDTQAENVELLDLAQDDFRIASDLILRYGKTRNLRTLDSLQLAAALKVPDADFLSSDKELLVVAEEVGLKPKLTQDISGG</sequence>
<evidence type="ECO:0000256" key="4">
    <source>
        <dbReference type="ARBA" id="ARBA00022842"/>
    </source>
</evidence>